<gene>
    <name evidence="2" type="ORF">FB45DRAFT_951949</name>
</gene>
<name>A0AAD7F9N8_9AGAR</name>
<dbReference type="Proteomes" id="UP001221142">
    <property type="component" value="Unassembled WGS sequence"/>
</dbReference>
<accession>A0AAD7F9N8</accession>
<comment type="caution">
    <text evidence="2">The sequence shown here is derived from an EMBL/GenBank/DDBJ whole genome shotgun (WGS) entry which is preliminary data.</text>
</comment>
<sequence length="216" mass="23663">MSFSLPLEALSSGMQISFNVKLPDGTLAVTMLPSTGNSTPCGTGQVLHVHASQDLDGVTLTISTDEIFATAPEQVPFEVPPYFDYVEPSMPGDLSAGESLLEDFLQSVQSSALDCTVSPSSSTSELDQTWVPESGVEDAKAPEPPRSRWNRRNRFPCTMDANCQVNFSRKHDRLRHEVAHHGRTCDWECTACGGFFSSHATFKRHRCKPGTAKRVD</sequence>
<keyword evidence="3" id="KW-1185">Reference proteome</keyword>
<evidence type="ECO:0000313" key="3">
    <source>
        <dbReference type="Proteomes" id="UP001221142"/>
    </source>
</evidence>
<dbReference type="AlphaFoldDB" id="A0AAD7F9N8"/>
<feature type="region of interest" description="Disordered" evidence="1">
    <location>
        <begin position="118"/>
        <end position="147"/>
    </location>
</feature>
<protein>
    <submittedName>
        <fullName evidence="2">Uncharacterized protein</fullName>
    </submittedName>
</protein>
<reference evidence="2" key="1">
    <citation type="submission" date="2023-03" db="EMBL/GenBank/DDBJ databases">
        <title>Massive genome expansion in bonnet fungi (Mycena s.s.) driven by repeated elements and novel gene families across ecological guilds.</title>
        <authorList>
            <consortium name="Lawrence Berkeley National Laboratory"/>
            <person name="Harder C.B."/>
            <person name="Miyauchi S."/>
            <person name="Viragh M."/>
            <person name="Kuo A."/>
            <person name="Thoen E."/>
            <person name="Andreopoulos B."/>
            <person name="Lu D."/>
            <person name="Skrede I."/>
            <person name="Drula E."/>
            <person name="Henrissat B."/>
            <person name="Morin E."/>
            <person name="Kohler A."/>
            <person name="Barry K."/>
            <person name="LaButti K."/>
            <person name="Morin E."/>
            <person name="Salamov A."/>
            <person name="Lipzen A."/>
            <person name="Mereny Z."/>
            <person name="Hegedus B."/>
            <person name="Baldrian P."/>
            <person name="Stursova M."/>
            <person name="Weitz H."/>
            <person name="Taylor A."/>
            <person name="Grigoriev I.V."/>
            <person name="Nagy L.G."/>
            <person name="Martin F."/>
            <person name="Kauserud H."/>
        </authorList>
    </citation>
    <scope>NUCLEOTIDE SEQUENCE</scope>
    <source>
        <strain evidence="2">9284</strain>
    </source>
</reference>
<organism evidence="2 3">
    <name type="scientific">Roridomyces roridus</name>
    <dbReference type="NCBI Taxonomy" id="1738132"/>
    <lineage>
        <taxon>Eukaryota</taxon>
        <taxon>Fungi</taxon>
        <taxon>Dikarya</taxon>
        <taxon>Basidiomycota</taxon>
        <taxon>Agaricomycotina</taxon>
        <taxon>Agaricomycetes</taxon>
        <taxon>Agaricomycetidae</taxon>
        <taxon>Agaricales</taxon>
        <taxon>Marasmiineae</taxon>
        <taxon>Mycenaceae</taxon>
        <taxon>Roridomyces</taxon>
    </lineage>
</organism>
<evidence type="ECO:0000313" key="2">
    <source>
        <dbReference type="EMBL" id="KAJ7605788.1"/>
    </source>
</evidence>
<dbReference type="Gene3D" id="3.30.160.60">
    <property type="entry name" value="Classic Zinc Finger"/>
    <property type="match status" value="1"/>
</dbReference>
<proteinExistence type="predicted"/>
<dbReference type="EMBL" id="JARKIF010000067">
    <property type="protein sequence ID" value="KAJ7605788.1"/>
    <property type="molecule type" value="Genomic_DNA"/>
</dbReference>
<feature type="compositionally biased region" description="Polar residues" evidence="1">
    <location>
        <begin position="118"/>
        <end position="127"/>
    </location>
</feature>
<feature type="compositionally biased region" description="Basic and acidic residues" evidence="1">
    <location>
        <begin position="137"/>
        <end position="146"/>
    </location>
</feature>
<evidence type="ECO:0000256" key="1">
    <source>
        <dbReference type="SAM" id="MobiDB-lite"/>
    </source>
</evidence>